<evidence type="ECO:0000259" key="1">
    <source>
        <dbReference type="Pfam" id="PF07238"/>
    </source>
</evidence>
<dbReference type="SUPFAM" id="SSF141371">
    <property type="entry name" value="PilZ domain-like"/>
    <property type="match status" value="1"/>
</dbReference>
<dbReference type="KEGG" id="same:SAMCFNEI73_Ch1902"/>
<dbReference type="InterPro" id="IPR009875">
    <property type="entry name" value="PilZ_domain"/>
</dbReference>
<dbReference type="AlphaFoldDB" id="A0A1L3LM62"/>
<feature type="domain" description="PilZ" evidence="1">
    <location>
        <begin position="14"/>
        <end position="102"/>
    </location>
</feature>
<protein>
    <recommendedName>
        <fullName evidence="1">PilZ domain-containing protein</fullName>
    </recommendedName>
</protein>
<evidence type="ECO:0000313" key="3">
    <source>
        <dbReference type="Proteomes" id="UP000182306"/>
    </source>
</evidence>
<proteinExistence type="predicted"/>
<sequence length="107" mass="12025">MRFEEVMAFRESVQRASARNETKITGMVTCKTGSSNGVVKDLSDEGICFQLLFDIGARMGQEVTIRSEELGFLTGIVRWSRGDRIGIKLKLSSNTAAQISSYYKFFR</sequence>
<dbReference type="Pfam" id="PF07238">
    <property type="entry name" value="PilZ"/>
    <property type="match status" value="1"/>
</dbReference>
<name>A0A1L3LM62_9HYPH</name>
<reference evidence="2 3" key="1">
    <citation type="submission" date="2015-10" db="EMBL/GenBank/DDBJ databases">
        <title>Genomic differences between typical nodule nitrogen-fixing rhizobial strains and those coming from bean seeds.</title>
        <authorList>
            <person name="Peralta H."/>
            <person name="Aguilar-Vera A."/>
            <person name="Diaz R."/>
            <person name="Mora Y."/>
            <person name="Martinez-Batallar G."/>
            <person name="Salazar E."/>
            <person name="Vargas-Lagunas C."/>
            <person name="Encarnacion S."/>
            <person name="Girard L."/>
            <person name="Mora J."/>
        </authorList>
    </citation>
    <scope>NUCLEOTIDE SEQUENCE [LARGE SCALE GENOMIC DNA]</scope>
    <source>
        <strain evidence="2 3">CFNEI 73</strain>
    </source>
</reference>
<keyword evidence="3" id="KW-1185">Reference proteome</keyword>
<accession>A0A1L3LM62</accession>
<dbReference type="EMBL" id="CP013107">
    <property type="protein sequence ID" value="APG91189.1"/>
    <property type="molecule type" value="Genomic_DNA"/>
</dbReference>
<dbReference type="Proteomes" id="UP000182306">
    <property type="component" value="Chromosome"/>
</dbReference>
<evidence type="ECO:0000313" key="2">
    <source>
        <dbReference type="EMBL" id="APG91189.1"/>
    </source>
</evidence>
<gene>
    <name evidence="2" type="ORF">SAMCFNEI73_Ch1902</name>
</gene>
<organism evidence="2 3">
    <name type="scientific">Sinorhizobium americanum</name>
    <dbReference type="NCBI Taxonomy" id="194963"/>
    <lineage>
        <taxon>Bacteria</taxon>
        <taxon>Pseudomonadati</taxon>
        <taxon>Pseudomonadota</taxon>
        <taxon>Alphaproteobacteria</taxon>
        <taxon>Hyphomicrobiales</taxon>
        <taxon>Rhizobiaceae</taxon>
        <taxon>Sinorhizobium/Ensifer group</taxon>
        <taxon>Sinorhizobium</taxon>
    </lineage>
</organism>
<dbReference type="GO" id="GO:0035438">
    <property type="term" value="F:cyclic-di-GMP binding"/>
    <property type="evidence" value="ECO:0007669"/>
    <property type="project" value="InterPro"/>
</dbReference>